<dbReference type="SUPFAM" id="SSF48019">
    <property type="entry name" value="post-AAA+ oligomerization domain-like"/>
    <property type="match status" value="1"/>
</dbReference>
<dbReference type="EMBL" id="JANIBM010000034">
    <property type="protein sequence ID" value="MCQ8183055.1"/>
    <property type="molecule type" value="Genomic_DNA"/>
</dbReference>
<dbReference type="Gene3D" id="3.40.50.300">
    <property type="entry name" value="P-loop containing nucleotide triphosphate hydrolases"/>
    <property type="match status" value="1"/>
</dbReference>
<dbReference type="NCBIfam" id="TIGR00678">
    <property type="entry name" value="holB"/>
    <property type="match status" value="1"/>
</dbReference>
<sequence length="350" mass="39268">MGELTLYPWQQQHWHRLRSYIQQNRIPQALLFSGPAGQGRRHLAEYYARALLCHAPQDEGTPCGACAACKLFDGGTHPDFIAIEPDEPGKAIGIDKVRQLIVKLALKPQYQAYRVAIFQPADALNTASANAFLKCLEEPGERTCLLLISEQPARLPATIRSRCQKIVCEIPEREVALRWLRSSGVQEQAELLLDLAGGAPLLAQRYAETGIASLRQEYFRAWLQVAEGKTDWLAVAERWHKQEQIELNVVLAWMAGWLADIVKCAFRADSAHFANPDLKNSLQGVAERLELRGVYRFYDRVLTAKAQLATQLNQQLMLEQLLIDWSQLNAHGHYGGSSSSTRYPVAIDQG</sequence>
<keyword evidence="6" id="KW-0239">DNA-directed DNA polymerase</keyword>
<evidence type="ECO:0000256" key="3">
    <source>
        <dbReference type="ARBA" id="ARBA00022679"/>
    </source>
</evidence>
<dbReference type="InterPro" id="IPR027417">
    <property type="entry name" value="P-loop_NTPase"/>
</dbReference>
<reference evidence="9 10" key="1">
    <citation type="submission" date="2022-07" db="EMBL/GenBank/DDBJ databases">
        <title>Methylomonas rivi sp. nov., Methylomonas rosea sp. nov., Methylomonas aureus sp. nov. and Methylomonas subterranea sp. nov., four novel methanotrophs isolated from a freshwater creek and the deep terrestrial subsurface.</title>
        <authorList>
            <person name="Abin C."/>
            <person name="Sankaranarayanan K."/>
            <person name="Garner C."/>
            <person name="Sindelar R."/>
            <person name="Kotary K."/>
            <person name="Garner R."/>
            <person name="Barclay S."/>
            <person name="Lawson P."/>
            <person name="Krumholz L."/>
        </authorList>
    </citation>
    <scope>NUCLEOTIDE SEQUENCE [LARGE SCALE GENOMIC DNA]</scope>
    <source>
        <strain evidence="9 10">SURF-1</strain>
    </source>
</reference>
<dbReference type="Gene3D" id="1.20.272.10">
    <property type="match status" value="1"/>
</dbReference>
<dbReference type="InterPro" id="IPR008921">
    <property type="entry name" value="DNA_pol3_clamp-load_cplx_C"/>
</dbReference>
<dbReference type="GO" id="GO:0003887">
    <property type="term" value="F:DNA-directed DNA polymerase activity"/>
    <property type="evidence" value="ECO:0007669"/>
    <property type="project" value="UniProtKB-EC"/>
</dbReference>
<dbReference type="EC" id="2.7.7.7" evidence="1"/>
<dbReference type="Pfam" id="PF13177">
    <property type="entry name" value="DNA_pol3_delta2"/>
    <property type="match status" value="1"/>
</dbReference>
<gene>
    <name evidence="9" type="ORF">NP603_18210</name>
</gene>
<evidence type="ECO:0000256" key="6">
    <source>
        <dbReference type="ARBA" id="ARBA00022932"/>
    </source>
</evidence>
<evidence type="ECO:0000256" key="1">
    <source>
        <dbReference type="ARBA" id="ARBA00012417"/>
    </source>
</evidence>
<evidence type="ECO:0000313" key="9">
    <source>
        <dbReference type="EMBL" id="MCQ8183055.1"/>
    </source>
</evidence>
<evidence type="ECO:0000313" key="10">
    <source>
        <dbReference type="Proteomes" id="UP001524569"/>
    </source>
</evidence>
<protein>
    <recommendedName>
        <fullName evidence="2">DNA polymerase III subunit delta'</fullName>
        <ecNumber evidence="1">2.7.7.7</ecNumber>
    </recommendedName>
</protein>
<keyword evidence="5" id="KW-0235">DNA replication</keyword>
<proteinExistence type="predicted"/>
<evidence type="ECO:0000256" key="2">
    <source>
        <dbReference type="ARBA" id="ARBA00014363"/>
    </source>
</evidence>
<dbReference type="InterPro" id="IPR050238">
    <property type="entry name" value="DNA_Rep/Repair_Clamp_Loader"/>
</dbReference>
<evidence type="ECO:0000256" key="7">
    <source>
        <dbReference type="ARBA" id="ARBA00049244"/>
    </source>
</evidence>
<name>A0ABT1ULF0_9GAMM</name>
<keyword evidence="4 9" id="KW-0548">Nucleotidyltransferase</keyword>
<dbReference type="PANTHER" id="PTHR11669:SF8">
    <property type="entry name" value="DNA POLYMERASE III SUBUNIT DELTA"/>
    <property type="match status" value="1"/>
</dbReference>
<evidence type="ECO:0000256" key="5">
    <source>
        <dbReference type="ARBA" id="ARBA00022705"/>
    </source>
</evidence>
<evidence type="ECO:0000259" key="8">
    <source>
        <dbReference type="Pfam" id="PF09115"/>
    </source>
</evidence>
<dbReference type="SUPFAM" id="SSF52540">
    <property type="entry name" value="P-loop containing nucleoside triphosphate hydrolases"/>
    <property type="match status" value="1"/>
</dbReference>
<comment type="caution">
    <text evidence="9">The sequence shown here is derived from an EMBL/GenBank/DDBJ whole genome shotgun (WGS) entry which is preliminary data.</text>
</comment>
<dbReference type="Proteomes" id="UP001524569">
    <property type="component" value="Unassembled WGS sequence"/>
</dbReference>
<dbReference type="InterPro" id="IPR004622">
    <property type="entry name" value="DNA_pol_HolB"/>
</dbReference>
<dbReference type="NCBIfam" id="NF004310">
    <property type="entry name" value="PRK05707.1"/>
    <property type="match status" value="1"/>
</dbReference>
<dbReference type="PANTHER" id="PTHR11669">
    <property type="entry name" value="REPLICATION FACTOR C / DNA POLYMERASE III GAMMA-TAU SUBUNIT"/>
    <property type="match status" value="1"/>
</dbReference>
<accession>A0ABT1ULF0</accession>
<feature type="domain" description="DNA polymerase III delta subunit C-terminal" evidence="8">
    <location>
        <begin position="214"/>
        <end position="326"/>
    </location>
</feature>
<keyword evidence="10" id="KW-1185">Reference proteome</keyword>
<comment type="catalytic activity">
    <reaction evidence="7">
        <text>DNA(n) + a 2'-deoxyribonucleoside 5'-triphosphate = DNA(n+1) + diphosphate</text>
        <dbReference type="Rhea" id="RHEA:22508"/>
        <dbReference type="Rhea" id="RHEA-COMP:17339"/>
        <dbReference type="Rhea" id="RHEA-COMP:17340"/>
        <dbReference type="ChEBI" id="CHEBI:33019"/>
        <dbReference type="ChEBI" id="CHEBI:61560"/>
        <dbReference type="ChEBI" id="CHEBI:173112"/>
        <dbReference type="EC" id="2.7.7.7"/>
    </reaction>
</comment>
<dbReference type="InterPro" id="IPR015199">
    <property type="entry name" value="DNA_pol_III_delta_C"/>
</dbReference>
<evidence type="ECO:0000256" key="4">
    <source>
        <dbReference type="ARBA" id="ARBA00022695"/>
    </source>
</evidence>
<dbReference type="RefSeq" id="WP_256612281.1">
    <property type="nucleotide sequence ID" value="NZ_JANIBM010000034.1"/>
</dbReference>
<keyword evidence="3 9" id="KW-0808">Transferase</keyword>
<organism evidence="9 10">
    <name type="scientific">Methylomonas aurea</name>
    <dbReference type="NCBI Taxonomy" id="2952224"/>
    <lineage>
        <taxon>Bacteria</taxon>
        <taxon>Pseudomonadati</taxon>
        <taxon>Pseudomonadota</taxon>
        <taxon>Gammaproteobacteria</taxon>
        <taxon>Methylococcales</taxon>
        <taxon>Methylococcaceae</taxon>
        <taxon>Methylomonas</taxon>
    </lineage>
</organism>
<dbReference type="Pfam" id="PF09115">
    <property type="entry name" value="DNApol3-delta_C"/>
    <property type="match status" value="1"/>
</dbReference>